<evidence type="ECO:0000313" key="3">
    <source>
        <dbReference type="Proteomes" id="UP001377567"/>
    </source>
</evidence>
<sequence length="471" mass="54880">MDIQDFLKLPYNIRTQVYFHLNGTFTNIQPPAIADLYDSKSIDLFDATKKKTVLERNYLDKLYPTFAPFIDIFEYNPQIVLEWLKYSLWLRYDAIVLDCLRLNHSYEGSLIGWLDWLDLRSDLNLAYFNSKGVLQTWYSQLEYSNWIIAREPLDITDLEVSYLRLNMEYIRPSRISRVLESFEKKKLLNDIYEVRFETEADNPHNYDSIIPINPEEQADLQITDTTDTNQGLLSFDNGAGASDDDGESRKKRKKKSSSPDNGLVLYDAGVSEVIGYLKKMKKLMKLSTRGDVLYDSLINGHGLRDRRNNAINYLVKRKIQDITLTRLTDLTNYGFSDLTKWDNLRKLSLINVSKCDMNMVILPKSCQTLQLRNIANLTWFNICEDDVGDMAISSTIDERSEISYSVSHLKHDARKYYQHRAKLWKILGSLNRITISHVEEITNKVVIPKTLYDDYRIRLFSCPKGTRILCI</sequence>
<name>A0AAV5RTD2_MAUHU</name>
<evidence type="ECO:0000313" key="2">
    <source>
        <dbReference type="EMBL" id="GMM54678.1"/>
    </source>
</evidence>
<protein>
    <submittedName>
        <fullName evidence="2">Ctf13 protein</fullName>
    </submittedName>
</protein>
<dbReference type="Proteomes" id="UP001377567">
    <property type="component" value="Unassembled WGS sequence"/>
</dbReference>
<keyword evidence="3" id="KW-1185">Reference proteome</keyword>
<proteinExistence type="predicted"/>
<dbReference type="EMBL" id="BTGD01000003">
    <property type="protein sequence ID" value="GMM54678.1"/>
    <property type="molecule type" value="Genomic_DNA"/>
</dbReference>
<accession>A0AAV5RTD2</accession>
<gene>
    <name evidence="2" type="ORF">DAKH74_012940</name>
</gene>
<dbReference type="AlphaFoldDB" id="A0AAV5RTD2"/>
<feature type="region of interest" description="Disordered" evidence="1">
    <location>
        <begin position="232"/>
        <end position="259"/>
    </location>
</feature>
<evidence type="ECO:0000256" key="1">
    <source>
        <dbReference type="SAM" id="MobiDB-lite"/>
    </source>
</evidence>
<reference evidence="2 3" key="1">
    <citation type="journal article" date="2023" name="Elife">
        <title>Identification of key yeast species and microbe-microbe interactions impacting larval growth of Drosophila in the wild.</title>
        <authorList>
            <person name="Mure A."/>
            <person name="Sugiura Y."/>
            <person name="Maeda R."/>
            <person name="Honda K."/>
            <person name="Sakurai N."/>
            <person name="Takahashi Y."/>
            <person name="Watada M."/>
            <person name="Katoh T."/>
            <person name="Gotoh A."/>
            <person name="Gotoh Y."/>
            <person name="Taniguchi I."/>
            <person name="Nakamura K."/>
            <person name="Hayashi T."/>
            <person name="Katayama T."/>
            <person name="Uemura T."/>
            <person name="Hattori Y."/>
        </authorList>
    </citation>
    <scope>NUCLEOTIDE SEQUENCE [LARGE SCALE GENOMIC DNA]</scope>
    <source>
        <strain evidence="2 3">KH-74</strain>
    </source>
</reference>
<organism evidence="2 3">
    <name type="scientific">Maudiozyma humilis</name>
    <name type="common">Sour dough yeast</name>
    <name type="synonym">Kazachstania humilis</name>
    <dbReference type="NCBI Taxonomy" id="51915"/>
    <lineage>
        <taxon>Eukaryota</taxon>
        <taxon>Fungi</taxon>
        <taxon>Dikarya</taxon>
        <taxon>Ascomycota</taxon>
        <taxon>Saccharomycotina</taxon>
        <taxon>Saccharomycetes</taxon>
        <taxon>Saccharomycetales</taxon>
        <taxon>Saccharomycetaceae</taxon>
        <taxon>Maudiozyma</taxon>
    </lineage>
</organism>
<comment type="caution">
    <text evidence="2">The sequence shown here is derived from an EMBL/GenBank/DDBJ whole genome shotgun (WGS) entry which is preliminary data.</text>
</comment>